<dbReference type="Gene3D" id="3.40.50.300">
    <property type="entry name" value="P-loop containing nucleotide triphosphate hydrolases"/>
    <property type="match status" value="2"/>
</dbReference>
<dbReference type="InterPro" id="IPR027417">
    <property type="entry name" value="P-loop_NTPase"/>
</dbReference>
<dbReference type="Pfam" id="PF19044">
    <property type="entry name" value="P-loop_TraG"/>
    <property type="match status" value="1"/>
</dbReference>
<organism evidence="2 3">
    <name type="scientific">Phocaeicola plebeius</name>
    <dbReference type="NCBI Taxonomy" id="310297"/>
    <lineage>
        <taxon>Bacteria</taxon>
        <taxon>Pseudomonadati</taxon>
        <taxon>Bacteroidota</taxon>
        <taxon>Bacteroidia</taxon>
        <taxon>Bacteroidales</taxon>
        <taxon>Bacteroidaceae</taxon>
        <taxon>Phocaeicola</taxon>
    </lineage>
</organism>
<dbReference type="RefSeq" id="WP_117748253.1">
    <property type="nucleotide sequence ID" value="NZ_QSFG01000005.1"/>
</dbReference>
<proteinExistence type="predicted"/>
<comment type="caution">
    <text evidence="2">The sequence shown here is derived from an EMBL/GenBank/DDBJ whole genome shotgun (WGS) entry which is preliminary data.</text>
</comment>
<protein>
    <submittedName>
        <fullName evidence="2">Conjugal transfer protein TraG</fullName>
    </submittedName>
</protein>
<evidence type="ECO:0000313" key="2">
    <source>
        <dbReference type="EMBL" id="RGM36766.1"/>
    </source>
</evidence>
<evidence type="ECO:0000313" key="3">
    <source>
        <dbReference type="Proteomes" id="UP000260780"/>
    </source>
</evidence>
<dbReference type="AlphaFoldDB" id="A0A3E4W3I6"/>
<dbReference type="Proteomes" id="UP000260780">
    <property type="component" value="Unassembled WGS sequence"/>
</dbReference>
<dbReference type="EMBL" id="QSTF01000040">
    <property type="protein sequence ID" value="RGM36766.1"/>
    <property type="molecule type" value="Genomic_DNA"/>
</dbReference>
<name>A0A3E4W3I6_9BACT</name>
<dbReference type="PANTHER" id="PTHR38467:SF1">
    <property type="entry name" value="CONJUGATIVE TRANSFER: ASSEMBLY"/>
    <property type="match status" value="1"/>
</dbReference>
<dbReference type="SUPFAM" id="SSF52540">
    <property type="entry name" value="P-loop containing nucleoside triphosphate hydrolases"/>
    <property type="match status" value="1"/>
</dbReference>
<dbReference type="PANTHER" id="PTHR38467">
    <property type="match status" value="1"/>
</dbReference>
<feature type="domain" description="TraG P-loop" evidence="1">
    <location>
        <begin position="392"/>
        <end position="801"/>
    </location>
</feature>
<dbReference type="InterPro" id="IPR053155">
    <property type="entry name" value="F-pilin_assembly_TraC"/>
</dbReference>
<gene>
    <name evidence="2" type="ORF">DXC17_12835</name>
</gene>
<accession>A0A3E4W3I6</accession>
<evidence type="ECO:0000259" key="1">
    <source>
        <dbReference type="Pfam" id="PF19044"/>
    </source>
</evidence>
<sequence>MKIAAAQAYCILDTVGSAILTKSGDISVVCLMELPEAYSLDTADLEQRHNEFFRAFQYVRNGFIHKQDIFLRRKFKSDYVIEGDTYIQKAERRYFEGREYLHHFCILSFTLSSLSSLEKAYQANPLDYREKLTKADKDRLSEFLEAVESAVSIIRNIRGTQIRPLSVAEIKQHVFRFVNGFHDDEGLRDIQCADMIRIGHKKGVFFSVCDERYLPDRMKTYVTDSTLQEANSSLYMSMLERLGVHLPCSHVINQIWRFAGSSYRDELSQRVRLFGRYREFDKAIKSRYEGLANYEQEIINEENVLCKTHFNIMLLEDEDAVLDRCIEQVKMIFTNAGFKYYIPSYEGLYNIFIGSVLGRENCLDDDFMFLSDLHSSLCMAINYTTFRSDKEGILFNDRLFQAPVRKDIWDASKKRIPARNMIVAASTGGGKSVVSLNIIQQCIEQNYKLIVVEFGKSFYQLSQLYKDKSLHIDYDGTSPLGINPFYTGGVQPDNEKIKTLVNLVLKFWRTKSIMEDTKQVVSLTKIIRQYYEDKTDGHSFPDFYDYVRQQGHSLYDRLNILPEYFDIDSFLHVCSEFMPGGFYENVCRHSPLENDMQNRDFIVFELTKIKKDPFLISVIMTILFDTIENKILSDRSVRGMLIFDEYAESQSIKDTFSGADIHSTVAFCYQKLRKENGAVGTIVQSMAQLPDNEYTKGIIANTQLLYVLPANEVVYDQTIEAFHIKNRSHINLMKSIRNDFTGTRPYSEIFLRFMDNYATVVRLELSPEKLLAFQTDGEKWNRLQEIYREVGSLETAIEQYKQLKHKDYETDFSM</sequence>
<dbReference type="InterPro" id="IPR043964">
    <property type="entry name" value="P-loop_TraG"/>
</dbReference>
<reference evidence="2 3" key="1">
    <citation type="submission" date="2018-08" db="EMBL/GenBank/DDBJ databases">
        <title>A genome reference for cultivated species of the human gut microbiota.</title>
        <authorList>
            <person name="Zou Y."/>
            <person name="Xue W."/>
            <person name="Luo G."/>
        </authorList>
    </citation>
    <scope>NUCLEOTIDE SEQUENCE [LARGE SCALE GENOMIC DNA]</scope>
    <source>
        <strain evidence="2 3">OM08-14</strain>
    </source>
</reference>